<organism evidence="3 4">
    <name type="scientific">Paraflavitalea soli</name>
    <dbReference type="NCBI Taxonomy" id="2315862"/>
    <lineage>
        <taxon>Bacteria</taxon>
        <taxon>Pseudomonadati</taxon>
        <taxon>Bacteroidota</taxon>
        <taxon>Chitinophagia</taxon>
        <taxon>Chitinophagales</taxon>
        <taxon>Chitinophagaceae</taxon>
        <taxon>Paraflavitalea</taxon>
    </lineage>
</organism>
<dbReference type="AlphaFoldDB" id="A0A3B7MVC5"/>
<keyword evidence="4" id="KW-1185">Reference proteome</keyword>
<dbReference type="GO" id="GO:0006508">
    <property type="term" value="P:proteolysis"/>
    <property type="evidence" value="ECO:0007669"/>
    <property type="project" value="InterPro"/>
</dbReference>
<dbReference type="GO" id="GO:0008236">
    <property type="term" value="F:serine-type peptidase activity"/>
    <property type="evidence" value="ECO:0007669"/>
    <property type="project" value="InterPro"/>
</dbReference>
<sequence>MKKIVGLLLLCIVACSSQAQTNKQVTQLATFGKVWGLLKYYHPAAAKGKPDWDKELIRMVTLIEQVPNRKAFDTLLEGWFRSLPAAKLSDTPVNWSADSLARIFTEKDIQEFRVSKWLQTELVRLYQYHQPDASRYVTRYYNKHYFDHIIHTEDAHEKPAFPDRPMRLLALFRYWNTITYFYPHRERMHNWHDVLTRYIGPFLAAKDSIQYRNVIRALVHELPDAHAFLQEPDKAYYFTPFRIDYIEGKYLVAACDDSTAKKWDYRIGDEILTINGQSTRHREKELLAVTAGTNAASLYRNIAQELLKVGDSVIQVSFRRNKEVITRPVELHTWQLYRRMPQAPAKPWWEEIEKGIWYVRFCRITKADTLRRLFQDIQQAKAVIWDMRDYPNYQVTAALNKFLFPAKTQLTEESNAWDLYPGTFIKSPLYFTPVAKEALIYQGPMIILIDEHTQSLSESVAAAMKLRPNTITMGRQTAGTTGNITWFTMPGGLEVSYTGVGVRGMEQGFCQGGGVKLDRPVTLTQARLLHSKDYILEQALLHVSNNWK</sequence>
<proteinExistence type="predicted"/>
<feature type="chain" id="PRO_5017637932" description="Tail specific protease domain-containing protein" evidence="1">
    <location>
        <begin position="20"/>
        <end position="548"/>
    </location>
</feature>
<dbReference type="Pfam" id="PF03572">
    <property type="entry name" value="Peptidase_S41"/>
    <property type="match status" value="1"/>
</dbReference>
<dbReference type="EMBL" id="CP032157">
    <property type="protein sequence ID" value="AXY77877.1"/>
    <property type="molecule type" value="Genomic_DNA"/>
</dbReference>
<keyword evidence="1" id="KW-0732">Signal</keyword>
<dbReference type="KEGG" id="pseg:D3H65_29510"/>
<evidence type="ECO:0000259" key="2">
    <source>
        <dbReference type="Pfam" id="PF03572"/>
    </source>
</evidence>
<accession>A0A3B7MVC5</accession>
<protein>
    <recommendedName>
        <fullName evidence="2">Tail specific protease domain-containing protein</fullName>
    </recommendedName>
</protein>
<dbReference type="Gene3D" id="3.30.750.44">
    <property type="match status" value="1"/>
</dbReference>
<dbReference type="SUPFAM" id="SSF52096">
    <property type="entry name" value="ClpP/crotonase"/>
    <property type="match status" value="1"/>
</dbReference>
<dbReference type="Gene3D" id="3.90.226.10">
    <property type="entry name" value="2-enoyl-CoA Hydratase, Chain A, domain 1"/>
    <property type="match status" value="1"/>
</dbReference>
<evidence type="ECO:0000313" key="3">
    <source>
        <dbReference type="EMBL" id="AXY77877.1"/>
    </source>
</evidence>
<gene>
    <name evidence="3" type="ORF">D3H65_29510</name>
</gene>
<reference evidence="3 4" key="1">
    <citation type="submission" date="2018-09" db="EMBL/GenBank/DDBJ databases">
        <title>Genome sequencing of strain 6GH32-13.</title>
        <authorList>
            <person name="Weon H.-Y."/>
            <person name="Heo J."/>
            <person name="Kwon S.-W."/>
        </authorList>
    </citation>
    <scope>NUCLEOTIDE SEQUENCE [LARGE SCALE GENOMIC DNA]</scope>
    <source>
        <strain evidence="3 4">5GH32-13</strain>
    </source>
</reference>
<dbReference type="OrthoDB" id="5379939at2"/>
<feature type="domain" description="Tail specific protease" evidence="2">
    <location>
        <begin position="430"/>
        <end position="518"/>
    </location>
</feature>
<name>A0A3B7MVC5_9BACT</name>
<dbReference type="InterPro" id="IPR005151">
    <property type="entry name" value="Tail-specific_protease"/>
</dbReference>
<dbReference type="InterPro" id="IPR029045">
    <property type="entry name" value="ClpP/crotonase-like_dom_sf"/>
</dbReference>
<evidence type="ECO:0000313" key="4">
    <source>
        <dbReference type="Proteomes" id="UP000263900"/>
    </source>
</evidence>
<dbReference type="RefSeq" id="WP_119053750.1">
    <property type="nucleotide sequence ID" value="NZ_CP032157.1"/>
</dbReference>
<dbReference type="Proteomes" id="UP000263900">
    <property type="component" value="Chromosome"/>
</dbReference>
<evidence type="ECO:0000256" key="1">
    <source>
        <dbReference type="SAM" id="SignalP"/>
    </source>
</evidence>
<feature type="signal peptide" evidence="1">
    <location>
        <begin position="1"/>
        <end position="19"/>
    </location>
</feature>